<dbReference type="Gene3D" id="2.10.25.10">
    <property type="entry name" value="Laminin"/>
    <property type="match status" value="3"/>
</dbReference>
<dbReference type="EMBL" id="OU963896">
    <property type="protein sequence ID" value="CAH0404641.1"/>
    <property type="molecule type" value="Genomic_DNA"/>
</dbReference>
<gene>
    <name evidence="18" type="ORF">CHILSU_LOCUS7987</name>
</gene>
<accession>A0ABN8BCX2</accession>
<dbReference type="InterPro" id="IPR032695">
    <property type="entry name" value="Integrin_dom_sf"/>
</dbReference>
<evidence type="ECO:0000256" key="11">
    <source>
        <dbReference type="ARBA" id="ARBA00023157"/>
    </source>
</evidence>
<evidence type="ECO:0000256" key="10">
    <source>
        <dbReference type="ARBA" id="ARBA00023136"/>
    </source>
</evidence>
<evidence type="ECO:0000256" key="13">
    <source>
        <dbReference type="RuleBase" id="RU000633"/>
    </source>
</evidence>
<dbReference type="SMART" id="SM01241">
    <property type="entry name" value="Integrin_b_cyt"/>
    <property type="match status" value="1"/>
</dbReference>
<keyword evidence="3" id="KW-0245">EGF-like domain</keyword>
<evidence type="ECO:0000313" key="19">
    <source>
        <dbReference type="Proteomes" id="UP001153292"/>
    </source>
</evidence>
<evidence type="ECO:0000256" key="9">
    <source>
        <dbReference type="ARBA" id="ARBA00023037"/>
    </source>
</evidence>
<keyword evidence="10 14" id="KW-0472">Membrane</keyword>
<keyword evidence="11" id="KW-1015">Disulfide bond</keyword>
<dbReference type="Gene3D" id="2.60.40.1510">
    <property type="entry name" value="ntegrin, alpha v. Chain A, domain 3"/>
    <property type="match status" value="1"/>
</dbReference>
<dbReference type="Gene3D" id="1.20.5.100">
    <property type="entry name" value="Cytochrome c1, transmembrane anchor, C-terminal"/>
    <property type="match status" value="1"/>
</dbReference>
<dbReference type="Gene3D" id="3.40.50.410">
    <property type="entry name" value="von Willebrand factor, type A domain"/>
    <property type="match status" value="1"/>
</dbReference>
<keyword evidence="4 13" id="KW-0812">Transmembrane</keyword>
<dbReference type="Pfam" id="PF18372">
    <property type="entry name" value="I-EGF_1"/>
    <property type="match status" value="1"/>
</dbReference>
<dbReference type="SUPFAM" id="SSF103575">
    <property type="entry name" value="Plexin repeat"/>
    <property type="match status" value="1"/>
</dbReference>
<dbReference type="InterPro" id="IPR014836">
    <property type="entry name" value="Integrin_bsu_cyt_dom"/>
</dbReference>
<keyword evidence="9 13" id="KW-0401">Integrin</keyword>
<dbReference type="InterPro" id="IPR002369">
    <property type="entry name" value="Integrin_bsu_VWA"/>
</dbReference>
<evidence type="ECO:0000256" key="7">
    <source>
        <dbReference type="ARBA" id="ARBA00022889"/>
    </source>
</evidence>
<feature type="signal peptide" evidence="15">
    <location>
        <begin position="1"/>
        <end position="20"/>
    </location>
</feature>
<evidence type="ECO:0000259" key="16">
    <source>
        <dbReference type="SMART" id="SM00187"/>
    </source>
</evidence>
<dbReference type="SMART" id="SM00187">
    <property type="entry name" value="INB"/>
    <property type="match status" value="1"/>
</dbReference>
<evidence type="ECO:0000256" key="14">
    <source>
        <dbReference type="SAM" id="Phobius"/>
    </source>
</evidence>
<dbReference type="PIRSF" id="PIRSF002512">
    <property type="entry name" value="Integrin_B"/>
    <property type="match status" value="1"/>
</dbReference>
<feature type="chain" id="PRO_5045433238" description="Integrin beta" evidence="15">
    <location>
        <begin position="21"/>
        <end position="764"/>
    </location>
</feature>
<organism evidence="18 19">
    <name type="scientific">Chilo suppressalis</name>
    <name type="common">Asiatic rice borer moth</name>
    <dbReference type="NCBI Taxonomy" id="168631"/>
    <lineage>
        <taxon>Eukaryota</taxon>
        <taxon>Metazoa</taxon>
        <taxon>Ecdysozoa</taxon>
        <taxon>Arthropoda</taxon>
        <taxon>Hexapoda</taxon>
        <taxon>Insecta</taxon>
        <taxon>Pterygota</taxon>
        <taxon>Neoptera</taxon>
        <taxon>Endopterygota</taxon>
        <taxon>Lepidoptera</taxon>
        <taxon>Glossata</taxon>
        <taxon>Ditrysia</taxon>
        <taxon>Pyraloidea</taxon>
        <taxon>Crambidae</taxon>
        <taxon>Crambinae</taxon>
        <taxon>Chilo</taxon>
    </lineage>
</organism>
<keyword evidence="19" id="KW-1185">Reference proteome</keyword>
<dbReference type="InterPro" id="IPR036465">
    <property type="entry name" value="vWFA_dom_sf"/>
</dbReference>
<feature type="domain" description="Integrin beta subunit VWA" evidence="16">
    <location>
        <begin position="30"/>
        <end position="432"/>
    </location>
</feature>
<dbReference type="PANTHER" id="PTHR10082">
    <property type="entry name" value="INTEGRIN BETA SUBUNIT"/>
    <property type="match status" value="1"/>
</dbReference>
<evidence type="ECO:0000256" key="15">
    <source>
        <dbReference type="SAM" id="SignalP"/>
    </source>
</evidence>
<dbReference type="InterPro" id="IPR057243">
    <property type="entry name" value="Integrin_I-EGF_CS"/>
</dbReference>
<comment type="similarity">
    <text evidence="2 13">Belongs to the integrin beta chain family.</text>
</comment>
<keyword evidence="7 13" id="KW-0130">Cell adhesion</keyword>
<dbReference type="SUPFAM" id="SSF53300">
    <property type="entry name" value="vWA-like"/>
    <property type="match status" value="1"/>
</dbReference>
<evidence type="ECO:0000256" key="4">
    <source>
        <dbReference type="ARBA" id="ARBA00022692"/>
    </source>
</evidence>
<dbReference type="Pfam" id="PF08725">
    <property type="entry name" value="Integrin_b_cyt"/>
    <property type="match status" value="1"/>
</dbReference>
<dbReference type="Proteomes" id="UP001153292">
    <property type="component" value="Chromosome 3"/>
</dbReference>
<keyword evidence="12" id="KW-0325">Glycoprotein</keyword>
<dbReference type="Pfam" id="PF17205">
    <property type="entry name" value="PSI_integrin"/>
    <property type="match status" value="1"/>
</dbReference>
<protein>
    <recommendedName>
        <fullName evidence="13">Integrin beta</fullName>
    </recommendedName>
</protein>
<dbReference type="PROSITE" id="PS00243">
    <property type="entry name" value="I_EGF_1"/>
    <property type="match status" value="2"/>
</dbReference>
<dbReference type="SUPFAM" id="SSF57196">
    <property type="entry name" value="EGF/Laminin"/>
    <property type="match status" value="1"/>
</dbReference>
<feature type="domain" description="Integrin beta subunit cytoplasmic" evidence="17">
    <location>
        <begin position="711"/>
        <end position="757"/>
    </location>
</feature>
<evidence type="ECO:0000313" key="18">
    <source>
        <dbReference type="EMBL" id="CAH0404641.1"/>
    </source>
</evidence>
<dbReference type="PANTHER" id="PTHR10082:SF60">
    <property type="entry name" value="INTEGRIN BETA-PS"/>
    <property type="match status" value="1"/>
</dbReference>
<evidence type="ECO:0000259" key="17">
    <source>
        <dbReference type="SMART" id="SM01241"/>
    </source>
</evidence>
<dbReference type="Pfam" id="PF23105">
    <property type="entry name" value="EGF_integrin"/>
    <property type="match status" value="2"/>
</dbReference>
<evidence type="ECO:0000256" key="6">
    <source>
        <dbReference type="ARBA" id="ARBA00022737"/>
    </source>
</evidence>
<dbReference type="PRINTS" id="PR01186">
    <property type="entry name" value="INTEGRINB"/>
</dbReference>
<evidence type="ECO:0000256" key="1">
    <source>
        <dbReference type="ARBA" id="ARBA00004479"/>
    </source>
</evidence>
<dbReference type="InterPro" id="IPR015812">
    <property type="entry name" value="Integrin_bsu"/>
</dbReference>
<comment type="subcellular location">
    <subcellularLocation>
        <location evidence="13">Cell membrane</location>
        <topology evidence="13">Single-pass type I membrane protein</topology>
    </subcellularLocation>
    <subcellularLocation>
        <location evidence="1">Membrane</location>
        <topology evidence="1">Single-pass type I membrane protein</topology>
    </subcellularLocation>
</comment>
<reference evidence="18" key="1">
    <citation type="submission" date="2021-12" db="EMBL/GenBank/DDBJ databases">
        <authorList>
            <person name="King R."/>
        </authorList>
    </citation>
    <scope>NUCLEOTIDE SEQUENCE</scope>
</reference>
<dbReference type="SUPFAM" id="SSF69179">
    <property type="entry name" value="Integrin domains"/>
    <property type="match status" value="1"/>
</dbReference>
<name>A0ABN8BCX2_CHISP</name>
<evidence type="ECO:0000256" key="2">
    <source>
        <dbReference type="ARBA" id="ARBA00007449"/>
    </source>
</evidence>
<evidence type="ECO:0000256" key="5">
    <source>
        <dbReference type="ARBA" id="ARBA00022729"/>
    </source>
</evidence>
<keyword evidence="6" id="KW-0677">Repeat</keyword>
<evidence type="ECO:0000256" key="12">
    <source>
        <dbReference type="ARBA" id="ARBA00023180"/>
    </source>
</evidence>
<proteinExistence type="inferred from homology"/>
<evidence type="ECO:0000256" key="3">
    <source>
        <dbReference type="ARBA" id="ARBA00022536"/>
    </source>
</evidence>
<feature type="transmembrane region" description="Helical" evidence="14">
    <location>
        <begin position="688"/>
        <end position="710"/>
    </location>
</feature>
<dbReference type="InterPro" id="IPR040622">
    <property type="entry name" value="EGF_integrin_1"/>
</dbReference>
<keyword evidence="5 15" id="KW-0732">Signal</keyword>
<dbReference type="InterPro" id="IPR033760">
    <property type="entry name" value="Integrin_beta_N"/>
</dbReference>
<dbReference type="Pfam" id="PF00362">
    <property type="entry name" value="Integrin_beta"/>
    <property type="match status" value="1"/>
</dbReference>
<keyword evidence="8 14" id="KW-1133">Transmembrane helix</keyword>
<evidence type="ECO:0000256" key="8">
    <source>
        <dbReference type="ARBA" id="ARBA00022989"/>
    </source>
</evidence>
<dbReference type="InterPro" id="IPR057073">
    <property type="entry name" value="EGF_integrin_2"/>
</dbReference>
<sequence>MGEALLLLLALSWLFTSTSSIMDPCERWKTCSDCITDPTVCVWCASKNFNDNRCKSVKSYEPKWCPEPVQNPVNNVTVFYDLDFNSTLGNVIQVKPQKFEMRLRPGIPAEFNIFFKTAVDYPVDLYFILDASLTMETMRSMIVRQSDIIYYTMRNLTKNIHLGIGTFIDKNTVPYTNKIDSNRTYSFKHRLNLTDNFDEFNKTVSEFQFGYNYDEPEGGFDALAQAISCKERIGWNKESRKIIVVLSDAGSFHSAGDGLIAGIFKPYDGGCYLNDDGMYTKELEMDYPSVSIINKMAATEEILIIFVVKTQAEYYYSRVCEVISGSKYISYNSDDTKTTSLLEKIYDEITKPVKLKVHFKPGERENFHISFDPDCVNANTDCKVKNGQEKHFKGTIKVLNYFDEDKTSINITFEGIKEKITLDIKIIKECECTSKGIPKAVECSEAGTFECGICQCNPKSYGEKCACSTNEYSKINDNSTCIAPGDTELCGGRGSCICGKCICKKDSPYEGAFCQYNKGKCPRENKLVCNGHGRCEDEKCICTDDNWTGRACECPRVTESCMGNNGKVCSGLGECICGKCVCNRTAFWDARENQDRLCHILPCPDCHRPQCIILEQCALCIHNGEPECPNCAYFKANVTQSPLDPTWNICPDIRVDVGCYTRFMYRYNDDDYVLHMLVQAERNCLESYYLYGGICLASLILIGVATLVAWKWLTDAQDRREYERFLKENEEDLSEPCDNPTFIPASTTTTNPAFRKLSVDHTIK</sequence>